<dbReference type="Proteomes" id="UP000194464">
    <property type="component" value="Unassembled WGS sequence"/>
</dbReference>
<evidence type="ECO:0000313" key="3">
    <source>
        <dbReference type="Proteomes" id="UP000194464"/>
    </source>
</evidence>
<dbReference type="EMBL" id="FXWJ01000001">
    <property type="protein sequence ID" value="SMQ57794.1"/>
    <property type="molecule type" value="Genomic_DNA"/>
</dbReference>
<keyword evidence="1" id="KW-0812">Transmembrane</keyword>
<evidence type="ECO:0000256" key="1">
    <source>
        <dbReference type="SAM" id="Phobius"/>
    </source>
</evidence>
<keyword evidence="3" id="KW-1185">Reference proteome</keyword>
<accession>A0ABY1RB57</accession>
<organism evidence="2 3">
    <name type="scientific">Plantibacter elymi</name>
    <name type="common">nom. nud.</name>
    <dbReference type="NCBI Taxonomy" id="199708"/>
    <lineage>
        <taxon>Bacteria</taxon>
        <taxon>Bacillati</taxon>
        <taxon>Actinomycetota</taxon>
        <taxon>Actinomycetes</taxon>
        <taxon>Micrococcales</taxon>
        <taxon>Microbacteriaceae</taxon>
        <taxon>Plantibacter</taxon>
    </lineage>
</organism>
<feature type="transmembrane region" description="Helical" evidence="1">
    <location>
        <begin position="16"/>
        <end position="36"/>
    </location>
</feature>
<comment type="caution">
    <text evidence="2">The sequence shown here is derived from an EMBL/GenBank/DDBJ whole genome shotgun (WGS) entry which is preliminary data.</text>
</comment>
<gene>
    <name evidence="2" type="ORF">SAMN06295909_0045</name>
</gene>
<evidence type="ECO:0000313" key="2">
    <source>
        <dbReference type="EMBL" id="SMQ57794.1"/>
    </source>
</evidence>
<protein>
    <submittedName>
        <fullName evidence="2">Uncharacterized protein</fullName>
    </submittedName>
</protein>
<keyword evidence="1" id="KW-0472">Membrane</keyword>
<name>A0ABY1RB57_9MICO</name>
<sequence length="83" mass="9361">MDSLVQQRLAFERERTVGWVMITIGLLFVAGSVWFAAAGSPLSWAMAVFWTVWACFGIRRVATSRRTQQAFEREHGATAGVRR</sequence>
<dbReference type="RefSeq" id="WP_086472350.1">
    <property type="nucleotide sequence ID" value="NZ_FXWJ01000001.1"/>
</dbReference>
<keyword evidence="1" id="KW-1133">Transmembrane helix</keyword>
<feature type="transmembrane region" description="Helical" evidence="1">
    <location>
        <begin position="42"/>
        <end position="62"/>
    </location>
</feature>
<proteinExistence type="predicted"/>
<reference evidence="2 3" key="1">
    <citation type="submission" date="2017-04" db="EMBL/GenBank/DDBJ databases">
        <authorList>
            <person name="Varghese N."/>
            <person name="Submissions S."/>
        </authorList>
    </citation>
    <scope>NUCLEOTIDE SEQUENCE [LARGE SCALE GENOMIC DNA]</scope>
    <source>
        <strain evidence="2 3">VKM Ac-1784</strain>
    </source>
</reference>